<dbReference type="GO" id="GO:0003677">
    <property type="term" value="F:DNA binding"/>
    <property type="evidence" value="ECO:0007669"/>
    <property type="project" value="UniProtKB-KW"/>
</dbReference>
<dbReference type="CTD" id="32558"/>
<reference evidence="10" key="1">
    <citation type="submission" date="2025-08" db="UniProtKB">
        <authorList>
            <consortium name="RefSeq"/>
        </authorList>
    </citation>
    <scope>IDENTIFICATION</scope>
    <source>
        <strain evidence="10">USDA-PBARC FA_bdor</strain>
        <tissue evidence="10">Whole organism</tissue>
    </source>
</reference>
<comment type="similarity">
    <text evidence="2 7">Belongs to the C1D family.</text>
</comment>
<dbReference type="KEGG" id="fas:105266220"/>
<proteinExistence type="inferred from homology"/>
<keyword evidence="6 7" id="KW-0539">Nucleus</keyword>
<protein>
    <recommendedName>
        <fullName evidence="3 7">Nuclear nucleic acid-binding protein C1D</fullName>
    </recommendedName>
</protein>
<organism evidence="9 10">
    <name type="scientific">Fopius arisanus</name>
    <dbReference type="NCBI Taxonomy" id="64838"/>
    <lineage>
        <taxon>Eukaryota</taxon>
        <taxon>Metazoa</taxon>
        <taxon>Ecdysozoa</taxon>
        <taxon>Arthropoda</taxon>
        <taxon>Hexapoda</taxon>
        <taxon>Insecta</taxon>
        <taxon>Pterygota</taxon>
        <taxon>Neoptera</taxon>
        <taxon>Endopterygota</taxon>
        <taxon>Hymenoptera</taxon>
        <taxon>Apocrita</taxon>
        <taxon>Ichneumonoidea</taxon>
        <taxon>Braconidae</taxon>
        <taxon>Opiinae</taxon>
        <taxon>Fopius</taxon>
    </lineage>
</organism>
<dbReference type="GO" id="GO:0000178">
    <property type="term" value="C:exosome (RNase complex)"/>
    <property type="evidence" value="ECO:0007669"/>
    <property type="project" value="TreeGrafter"/>
</dbReference>
<dbReference type="GO" id="GO:0003723">
    <property type="term" value="F:RNA binding"/>
    <property type="evidence" value="ECO:0007669"/>
    <property type="project" value="UniProtKB-UniRule"/>
</dbReference>
<comment type="subunit">
    <text evidence="7">Monomer and homodimer.</text>
</comment>
<evidence type="ECO:0000256" key="6">
    <source>
        <dbReference type="ARBA" id="ARBA00023242"/>
    </source>
</evidence>
<keyword evidence="7" id="KW-0963">Cytoplasm</keyword>
<evidence type="ECO:0000256" key="5">
    <source>
        <dbReference type="ARBA" id="ARBA00022884"/>
    </source>
</evidence>
<sequence>MDPDFEELSNDTDLIARIKQFRDARERIGDTLQLAADEKFYESLSNEDKIKFNLLMSFGLNSLFWMYLRLEDVDPATHEIKNENVRLKKAMIRAQEIKDKKTKMPRLNRDAAQRFVRSGLWDPKNRAKRGREDEDQCQQELEEWNDEEGNNPVPAPSSNTD</sequence>
<feature type="region of interest" description="Disordered" evidence="8">
    <location>
        <begin position="118"/>
        <end position="161"/>
    </location>
</feature>
<dbReference type="GO" id="GO:0010468">
    <property type="term" value="P:regulation of gene expression"/>
    <property type="evidence" value="ECO:0007669"/>
    <property type="project" value="TreeGrafter"/>
</dbReference>
<evidence type="ECO:0000256" key="7">
    <source>
        <dbReference type="RuleBase" id="RU368003"/>
    </source>
</evidence>
<dbReference type="AlphaFoldDB" id="A0A9R1U0A7"/>
<evidence type="ECO:0000313" key="9">
    <source>
        <dbReference type="Proteomes" id="UP000694866"/>
    </source>
</evidence>
<comment type="subcellular location">
    <subcellularLocation>
        <location evidence="7">Cytoplasm</location>
    </subcellularLocation>
    <subcellularLocation>
        <location evidence="7">Nucleus</location>
        <location evidence="7">Nucleolus</location>
    </subcellularLocation>
    <subcellularLocation>
        <location evidence="1 7">Nucleus</location>
    </subcellularLocation>
</comment>
<name>A0A9R1U0A7_9HYME</name>
<dbReference type="InterPro" id="IPR011082">
    <property type="entry name" value="Exosome-assoc_fac/DNA_repair"/>
</dbReference>
<dbReference type="PANTHER" id="PTHR15341:SF3">
    <property type="entry name" value="NUCLEAR NUCLEIC ACID-BINDING PROTEIN C1D"/>
    <property type="match status" value="1"/>
</dbReference>
<evidence type="ECO:0000256" key="1">
    <source>
        <dbReference type="ARBA" id="ARBA00004123"/>
    </source>
</evidence>
<dbReference type="GO" id="GO:0005730">
    <property type="term" value="C:nucleolus"/>
    <property type="evidence" value="ECO:0007669"/>
    <property type="project" value="UniProtKB-SubCell"/>
</dbReference>
<dbReference type="RefSeq" id="XP_011302487.1">
    <property type="nucleotide sequence ID" value="XM_011304185.1"/>
</dbReference>
<evidence type="ECO:0000256" key="2">
    <source>
        <dbReference type="ARBA" id="ARBA00009154"/>
    </source>
</evidence>
<gene>
    <name evidence="10" type="primary">Rrp47</name>
</gene>
<evidence type="ECO:0000313" key="10">
    <source>
        <dbReference type="RefSeq" id="XP_011302487.1"/>
    </source>
</evidence>
<dbReference type="PANTHER" id="PTHR15341">
    <property type="entry name" value="SUN-COR STEROID HORMONE RECEPTOR CO-REPRESSOR"/>
    <property type="match status" value="1"/>
</dbReference>
<dbReference type="GO" id="GO:0000460">
    <property type="term" value="P:maturation of 5.8S rRNA"/>
    <property type="evidence" value="ECO:0007669"/>
    <property type="project" value="TreeGrafter"/>
</dbReference>
<dbReference type="InterPro" id="IPR007146">
    <property type="entry name" value="Sas10/Utp3/C1D"/>
</dbReference>
<keyword evidence="4 7" id="KW-0698">rRNA processing</keyword>
<dbReference type="GO" id="GO:0005737">
    <property type="term" value="C:cytoplasm"/>
    <property type="evidence" value="ECO:0007669"/>
    <property type="project" value="UniProtKB-SubCell"/>
</dbReference>
<dbReference type="Proteomes" id="UP000694866">
    <property type="component" value="Unplaced"/>
</dbReference>
<dbReference type="Pfam" id="PF04000">
    <property type="entry name" value="Sas10_Utp3"/>
    <property type="match status" value="1"/>
</dbReference>
<evidence type="ECO:0000256" key="4">
    <source>
        <dbReference type="ARBA" id="ARBA00022552"/>
    </source>
</evidence>
<accession>A0A9R1U0A7</accession>
<evidence type="ECO:0000256" key="3">
    <source>
        <dbReference type="ARBA" id="ARBA00015212"/>
    </source>
</evidence>
<comment type="function">
    <text evidence="7">Plays a role in the recruitment of the exosome to pre-rRNA to mediate the 3'-5' end processing of the 5.8S rRNA.</text>
</comment>
<evidence type="ECO:0000256" key="8">
    <source>
        <dbReference type="SAM" id="MobiDB-lite"/>
    </source>
</evidence>
<keyword evidence="5 7" id="KW-0694">RNA-binding</keyword>
<feature type="compositionally biased region" description="Acidic residues" evidence="8">
    <location>
        <begin position="133"/>
        <end position="149"/>
    </location>
</feature>
<dbReference type="OrthoDB" id="1421013at2759"/>
<dbReference type="GeneID" id="105266220"/>
<keyword evidence="9" id="KW-1185">Reference proteome</keyword>
<keyword evidence="7" id="KW-0238">DNA-binding</keyword>